<comment type="caution">
    <text evidence="2">The sequence shown here is derived from an EMBL/GenBank/DDBJ whole genome shotgun (WGS) entry which is preliminary data.</text>
</comment>
<organism evidence="2 3">
    <name type="scientific">Paraclostridium bifermentans ATCC 638 = DSM 14991</name>
    <dbReference type="NCBI Taxonomy" id="1233171"/>
    <lineage>
        <taxon>Bacteria</taxon>
        <taxon>Bacillati</taxon>
        <taxon>Bacillota</taxon>
        <taxon>Clostridia</taxon>
        <taxon>Peptostreptococcales</taxon>
        <taxon>Peptostreptococcaceae</taxon>
        <taxon>Paraclostridium</taxon>
    </lineage>
</organism>
<evidence type="ECO:0000256" key="1">
    <source>
        <dbReference type="SAM" id="Phobius"/>
    </source>
</evidence>
<dbReference type="Proteomes" id="UP000015688">
    <property type="component" value="Unassembled WGS sequence"/>
</dbReference>
<evidence type="ECO:0000313" key="2">
    <source>
        <dbReference type="EMBL" id="EQK42045.1"/>
    </source>
</evidence>
<proteinExistence type="predicted"/>
<gene>
    <name evidence="2" type="ORF">C672_0984</name>
</gene>
<reference evidence="2 3" key="1">
    <citation type="submission" date="2013-06" db="EMBL/GenBank/DDBJ databases">
        <authorList>
            <person name="Walk S."/>
            <person name="Aronoff D."/>
            <person name="Young V.Y."/>
            <person name="Marsh J."/>
            <person name="Harrison L."/>
            <person name="Daugherty S.C."/>
            <person name="Shefchek K.A."/>
            <person name="Hine E.E."/>
            <person name="Tallon L.J."/>
            <person name="Sadzewicz L.K."/>
            <person name="Rasko D.A."/>
        </authorList>
    </citation>
    <scope>NUCLEOTIDE SEQUENCE [LARGE SCALE GENOMIC DNA]</scope>
    <source>
        <strain evidence="2 3">ATCC 638</strain>
    </source>
</reference>
<dbReference type="AlphaFoldDB" id="T4VLN3"/>
<feature type="transmembrane region" description="Helical" evidence="1">
    <location>
        <begin position="15"/>
        <end position="35"/>
    </location>
</feature>
<protein>
    <submittedName>
        <fullName evidence="2">Uncharacterized protein</fullName>
    </submittedName>
</protein>
<name>T4VLN3_PARBF</name>
<dbReference type="EMBL" id="AVNC01000015">
    <property type="protein sequence ID" value="EQK42045.1"/>
    <property type="molecule type" value="Genomic_DNA"/>
</dbReference>
<accession>T4VLN3</accession>
<evidence type="ECO:0000313" key="3">
    <source>
        <dbReference type="Proteomes" id="UP000015688"/>
    </source>
</evidence>
<dbReference type="PATRIC" id="fig|1233171.3.peg.882"/>
<sequence length="48" mass="5686">MFVKSYLKNLTSNKYLMMSICFTIIIIAAILILTFTPFKELPFIYNEF</sequence>
<keyword evidence="1" id="KW-0472">Membrane</keyword>
<keyword evidence="1" id="KW-1133">Transmembrane helix</keyword>
<keyword evidence="1" id="KW-0812">Transmembrane</keyword>